<protein>
    <submittedName>
        <fullName evidence="1">Uncharacterized protein</fullName>
    </submittedName>
</protein>
<gene>
    <name evidence="1" type="ORF">BV22DRAFT_163941</name>
</gene>
<proteinExistence type="predicted"/>
<name>A0ACB8BU39_9AGAM</name>
<reference evidence="1" key="1">
    <citation type="journal article" date="2021" name="New Phytol.">
        <title>Evolutionary innovations through gain and loss of genes in the ectomycorrhizal Boletales.</title>
        <authorList>
            <person name="Wu G."/>
            <person name="Miyauchi S."/>
            <person name="Morin E."/>
            <person name="Kuo A."/>
            <person name="Drula E."/>
            <person name="Varga T."/>
            <person name="Kohler A."/>
            <person name="Feng B."/>
            <person name="Cao Y."/>
            <person name="Lipzen A."/>
            <person name="Daum C."/>
            <person name="Hundley H."/>
            <person name="Pangilinan J."/>
            <person name="Johnson J."/>
            <person name="Barry K."/>
            <person name="LaButti K."/>
            <person name="Ng V."/>
            <person name="Ahrendt S."/>
            <person name="Min B."/>
            <person name="Choi I.G."/>
            <person name="Park H."/>
            <person name="Plett J.M."/>
            <person name="Magnuson J."/>
            <person name="Spatafora J.W."/>
            <person name="Nagy L.G."/>
            <person name="Henrissat B."/>
            <person name="Grigoriev I.V."/>
            <person name="Yang Z.L."/>
            <person name="Xu J."/>
            <person name="Martin F.M."/>
        </authorList>
    </citation>
    <scope>NUCLEOTIDE SEQUENCE</scope>
    <source>
        <strain evidence="1">KUC20120723A-06</strain>
    </source>
</reference>
<dbReference type="Proteomes" id="UP000790709">
    <property type="component" value="Unassembled WGS sequence"/>
</dbReference>
<dbReference type="EMBL" id="MU266347">
    <property type="protein sequence ID" value="KAH7928909.1"/>
    <property type="molecule type" value="Genomic_DNA"/>
</dbReference>
<comment type="caution">
    <text evidence="1">The sequence shown here is derived from an EMBL/GenBank/DDBJ whole genome shotgun (WGS) entry which is preliminary data.</text>
</comment>
<organism evidence="1 2">
    <name type="scientific">Leucogyrophana mollusca</name>
    <dbReference type="NCBI Taxonomy" id="85980"/>
    <lineage>
        <taxon>Eukaryota</taxon>
        <taxon>Fungi</taxon>
        <taxon>Dikarya</taxon>
        <taxon>Basidiomycota</taxon>
        <taxon>Agaricomycotina</taxon>
        <taxon>Agaricomycetes</taxon>
        <taxon>Agaricomycetidae</taxon>
        <taxon>Boletales</taxon>
        <taxon>Boletales incertae sedis</taxon>
        <taxon>Leucogyrophana</taxon>
    </lineage>
</organism>
<sequence>MVLRWCSEWKMIGVQRSTFSPTQLGGGRIESFLVYPKHCANQCTSFFLPLDRNVDQSLRSRFAMIRVIDTDFGIGRRLAVRVSMDTYIHDTC</sequence>
<accession>A0ACB8BU39</accession>
<evidence type="ECO:0000313" key="1">
    <source>
        <dbReference type="EMBL" id="KAH7928909.1"/>
    </source>
</evidence>
<keyword evidence="2" id="KW-1185">Reference proteome</keyword>
<evidence type="ECO:0000313" key="2">
    <source>
        <dbReference type="Proteomes" id="UP000790709"/>
    </source>
</evidence>